<organism evidence="6 7">
    <name type="scientific">Sphingomonas aurea</name>
    <dbReference type="NCBI Taxonomy" id="3063994"/>
    <lineage>
        <taxon>Bacteria</taxon>
        <taxon>Pseudomonadati</taxon>
        <taxon>Pseudomonadota</taxon>
        <taxon>Alphaproteobacteria</taxon>
        <taxon>Sphingomonadales</taxon>
        <taxon>Sphingomonadaceae</taxon>
        <taxon>Sphingomonas</taxon>
    </lineage>
</organism>
<dbReference type="CDD" id="cd05466">
    <property type="entry name" value="PBP2_LTTR_substrate"/>
    <property type="match status" value="1"/>
</dbReference>
<accession>A0ABT9EG24</accession>
<evidence type="ECO:0000259" key="5">
    <source>
        <dbReference type="PROSITE" id="PS50931"/>
    </source>
</evidence>
<evidence type="ECO:0000256" key="1">
    <source>
        <dbReference type="ARBA" id="ARBA00009437"/>
    </source>
</evidence>
<dbReference type="RefSeq" id="WP_305171496.1">
    <property type="nucleotide sequence ID" value="NZ_JAUUDS010000001.1"/>
</dbReference>
<name>A0ABT9EG24_9SPHN</name>
<dbReference type="InterPro" id="IPR036388">
    <property type="entry name" value="WH-like_DNA-bd_sf"/>
</dbReference>
<evidence type="ECO:0000313" key="6">
    <source>
        <dbReference type="EMBL" id="MDP1025919.1"/>
    </source>
</evidence>
<dbReference type="SUPFAM" id="SSF53850">
    <property type="entry name" value="Periplasmic binding protein-like II"/>
    <property type="match status" value="1"/>
</dbReference>
<dbReference type="Pfam" id="PF00126">
    <property type="entry name" value="HTH_1"/>
    <property type="match status" value="1"/>
</dbReference>
<evidence type="ECO:0000313" key="7">
    <source>
        <dbReference type="Proteomes" id="UP001230685"/>
    </source>
</evidence>
<evidence type="ECO:0000256" key="2">
    <source>
        <dbReference type="ARBA" id="ARBA00023015"/>
    </source>
</evidence>
<dbReference type="Gene3D" id="3.40.190.10">
    <property type="entry name" value="Periplasmic binding protein-like II"/>
    <property type="match status" value="2"/>
</dbReference>
<reference evidence="6 7" key="1">
    <citation type="submission" date="2023-07" db="EMBL/GenBank/DDBJ databases">
        <authorList>
            <person name="Kim M.K."/>
        </authorList>
    </citation>
    <scope>NUCLEOTIDE SEQUENCE [LARGE SCALE GENOMIC DNA]</scope>
    <source>
        <strain evidence="6 7">KR1UV-12</strain>
    </source>
</reference>
<dbReference type="PANTHER" id="PTHR30346">
    <property type="entry name" value="TRANSCRIPTIONAL DUAL REGULATOR HCAR-RELATED"/>
    <property type="match status" value="1"/>
</dbReference>
<dbReference type="PROSITE" id="PS50931">
    <property type="entry name" value="HTH_LYSR"/>
    <property type="match status" value="1"/>
</dbReference>
<dbReference type="Gene3D" id="1.10.10.10">
    <property type="entry name" value="Winged helix-like DNA-binding domain superfamily/Winged helix DNA-binding domain"/>
    <property type="match status" value="1"/>
</dbReference>
<dbReference type="Proteomes" id="UP001230685">
    <property type="component" value="Unassembled WGS sequence"/>
</dbReference>
<dbReference type="InterPro" id="IPR005119">
    <property type="entry name" value="LysR_subst-bd"/>
</dbReference>
<proteinExistence type="inferred from homology"/>
<evidence type="ECO:0000256" key="4">
    <source>
        <dbReference type="ARBA" id="ARBA00023163"/>
    </source>
</evidence>
<gene>
    <name evidence="6" type="ORF">Q5H91_01715</name>
</gene>
<dbReference type="InterPro" id="IPR036390">
    <property type="entry name" value="WH_DNA-bd_sf"/>
</dbReference>
<dbReference type="Pfam" id="PF03466">
    <property type="entry name" value="LysR_substrate"/>
    <property type="match status" value="1"/>
</dbReference>
<dbReference type="PANTHER" id="PTHR30346:SF28">
    <property type="entry name" value="HTH-TYPE TRANSCRIPTIONAL REGULATOR CYNR"/>
    <property type="match status" value="1"/>
</dbReference>
<comment type="caution">
    <text evidence="6">The sequence shown here is derived from an EMBL/GenBank/DDBJ whole genome shotgun (WGS) entry which is preliminary data.</text>
</comment>
<dbReference type="PRINTS" id="PR00039">
    <property type="entry name" value="HTHLYSR"/>
</dbReference>
<sequence length="289" mass="31570">MIDRYLLRYFLAVVDQGNFSRAALHCRVSQPTLSVGIAKLEAELGRALFLRTNRRVELTAAGTRFAGHARRIEAEFAEAERDVTTDIDATPLRLGIVATLPGERIEAALAAARRATATERLEVVEGPLRTLLPLLDRGRIDALLGPTGSDPRRRRILFEEGYGMALPLDHPLAGRSAIEAQEVAAEPMIVRRHCEALAETSRHFTARGVRPFMAARTTSDERALAYVRAGLGITVMPMCYAGSGVAVVPLTGFHPTRAIGVLIEDERAMRVEGSEAYRAFVAAINRSES</sequence>
<dbReference type="InterPro" id="IPR000847">
    <property type="entry name" value="LysR_HTH_N"/>
</dbReference>
<keyword evidence="7" id="KW-1185">Reference proteome</keyword>
<evidence type="ECO:0000256" key="3">
    <source>
        <dbReference type="ARBA" id="ARBA00023125"/>
    </source>
</evidence>
<protein>
    <submittedName>
        <fullName evidence="6">LysR family transcriptional regulator</fullName>
    </submittedName>
</protein>
<feature type="domain" description="HTH lysR-type" evidence="5">
    <location>
        <begin position="2"/>
        <end position="59"/>
    </location>
</feature>
<keyword evidence="2" id="KW-0805">Transcription regulation</keyword>
<keyword evidence="3" id="KW-0238">DNA-binding</keyword>
<dbReference type="EMBL" id="JAUUDS010000001">
    <property type="protein sequence ID" value="MDP1025919.1"/>
    <property type="molecule type" value="Genomic_DNA"/>
</dbReference>
<comment type="similarity">
    <text evidence="1">Belongs to the LysR transcriptional regulatory family.</text>
</comment>
<dbReference type="SUPFAM" id="SSF46785">
    <property type="entry name" value="Winged helix' DNA-binding domain"/>
    <property type="match status" value="1"/>
</dbReference>
<keyword evidence="4" id="KW-0804">Transcription</keyword>